<keyword evidence="1" id="KW-0472">Membrane</keyword>
<organism evidence="2">
    <name type="scientific">Clostridium tertium</name>
    <dbReference type="NCBI Taxonomy" id="1559"/>
    <lineage>
        <taxon>Bacteria</taxon>
        <taxon>Bacillati</taxon>
        <taxon>Bacillota</taxon>
        <taxon>Clostridia</taxon>
        <taxon>Eubacteriales</taxon>
        <taxon>Clostridiaceae</taxon>
        <taxon>Clostridium</taxon>
    </lineage>
</organism>
<keyword evidence="1" id="KW-0812">Transmembrane</keyword>
<gene>
    <name evidence="2" type="ORF">CTLFYP3_02733</name>
</gene>
<dbReference type="RefSeq" id="WP_421755782.1">
    <property type="nucleotide sequence ID" value="NZ_CACRTO010000037.1"/>
</dbReference>
<evidence type="ECO:0000313" key="2">
    <source>
        <dbReference type="EMBL" id="VYU52799.1"/>
    </source>
</evidence>
<keyword evidence="1" id="KW-1133">Transmembrane helix</keyword>
<dbReference type="AlphaFoldDB" id="A0A6N3FLU0"/>
<accession>A0A6N3FLU0</accession>
<feature type="transmembrane region" description="Helical" evidence="1">
    <location>
        <begin position="6"/>
        <end position="23"/>
    </location>
</feature>
<proteinExistence type="predicted"/>
<name>A0A6N3FLU0_9CLOT</name>
<reference evidence="2" key="1">
    <citation type="submission" date="2019-11" db="EMBL/GenBank/DDBJ databases">
        <authorList>
            <person name="Feng L."/>
        </authorList>
    </citation>
    <scope>NUCLEOTIDE SEQUENCE</scope>
    <source>
        <strain evidence="2">CTertiumLFYP3</strain>
    </source>
</reference>
<sequence>MIPILVILWIISICFILIFFYGATRKEKEMEYRNRLLAHEKDKN</sequence>
<evidence type="ECO:0000256" key="1">
    <source>
        <dbReference type="SAM" id="Phobius"/>
    </source>
</evidence>
<protein>
    <submittedName>
        <fullName evidence="2">Uncharacterized protein</fullName>
    </submittedName>
</protein>
<dbReference type="EMBL" id="CACRTO010000037">
    <property type="protein sequence ID" value="VYU52799.1"/>
    <property type="molecule type" value="Genomic_DNA"/>
</dbReference>